<dbReference type="EMBL" id="JAVRIC010000021">
    <property type="protein sequence ID" value="MDT0498398.1"/>
    <property type="molecule type" value="Genomic_DNA"/>
</dbReference>
<evidence type="ECO:0000256" key="2">
    <source>
        <dbReference type="SAM" id="SignalP"/>
    </source>
</evidence>
<dbReference type="PANTHER" id="PTHR36504">
    <property type="entry name" value="LIPOPOLYSACCHARIDE EXPORT SYSTEM PROTEIN LPTA"/>
    <property type="match status" value="1"/>
</dbReference>
<keyword evidence="1 2" id="KW-0732">Signal</keyword>
<dbReference type="InterPro" id="IPR005653">
    <property type="entry name" value="OstA-like_N"/>
</dbReference>
<feature type="signal peptide" evidence="2">
    <location>
        <begin position="1"/>
        <end position="26"/>
    </location>
</feature>
<name>A0ABU2WKI1_9GAMM</name>
<protein>
    <submittedName>
        <fullName evidence="4">LptA/OstA family protein</fullName>
    </submittedName>
</protein>
<keyword evidence="5" id="KW-1185">Reference proteome</keyword>
<dbReference type="Gene3D" id="2.60.450.10">
    <property type="entry name" value="Lipopolysaccharide (LPS) transport protein A like domain"/>
    <property type="match status" value="1"/>
</dbReference>
<sequence length="191" mass="20691">MTRASRFGLLLLLALSLGGIAPACWAQQAAETPVSAAAAPGYQRPTGPIDIEAQSADILRDGRAIYRGDVKVSARDFNLSGDELELRQLDNRQFVIVVTGAPARFAHNGGVGKEAPPVDANAQRIEYDSRNGVLQLTGEVRLLRGRDRLTTDILRYDLNERRIQASGGTSGQVRITLDPATLEQDTKDKQP</sequence>
<dbReference type="InterPro" id="IPR052037">
    <property type="entry name" value="LPS_export_LptA"/>
</dbReference>
<evidence type="ECO:0000313" key="5">
    <source>
        <dbReference type="Proteomes" id="UP001254608"/>
    </source>
</evidence>
<reference evidence="4 5" key="1">
    <citation type="submission" date="2023-09" db="EMBL/GenBank/DDBJ databases">
        <authorList>
            <person name="Rey-Velasco X."/>
        </authorList>
    </citation>
    <scope>NUCLEOTIDE SEQUENCE [LARGE SCALE GENOMIC DNA]</scope>
    <source>
        <strain evidence="4 5">W345</strain>
    </source>
</reference>
<organism evidence="4 5">
    <name type="scientific">Banduia mediterranea</name>
    <dbReference type="NCBI Taxonomy" id="3075609"/>
    <lineage>
        <taxon>Bacteria</taxon>
        <taxon>Pseudomonadati</taxon>
        <taxon>Pseudomonadota</taxon>
        <taxon>Gammaproteobacteria</taxon>
        <taxon>Nevskiales</taxon>
        <taxon>Algiphilaceae</taxon>
        <taxon>Banduia</taxon>
    </lineage>
</organism>
<feature type="chain" id="PRO_5045450418" evidence="2">
    <location>
        <begin position="27"/>
        <end position="191"/>
    </location>
</feature>
<evidence type="ECO:0000313" key="4">
    <source>
        <dbReference type="EMBL" id="MDT0498398.1"/>
    </source>
</evidence>
<evidence type="ECO:0000259" key="3">
    <source>
        <dbReference type="Pfam" id="PF03968"/>
    </source>
</evidence>
<feature type="domain" description="Organic solvent tolerance-like N-terminal" evidence="3">
    <location>
        <begin position="51"/>
        <end position="160"/>
    </location>
</feature>
<dbReference type="Proteomes" id="UP001254608">
    <property type="component" value="Unassembled WGS sequence"/>
</dbReference>
<dbReference type="RefSeq" id="WP_311365806.1">
    <property type="nucleotide sequence ID" value="NZ_JAVRIC010000021.1"/>
</dbReference>
<evidence type="ECO:0000256" key="1">
    <source>
        <dbReference type="ARBA" id="ARBA00022729"/>
    </source>
</evidence>
<dbReference type="PANTHER" id="PTHR36504:SF1">
    <property type="entry name" value="LIPOPOLYSACCHARIDE EXPORT SYSTEM PROTEIN LPTA"/>
    <property type="match status" value="1"/>
</dbReference>
<gene>
    <name evidence="4" type="ORF">RM530_13645</name>
</gene>
<comment type="caution">
    <text evidence="4">The sequence shown here is derived from an EMBL/GenBank/DDBJ whole genome shotgun (WGS) entry which is preliminary data.</text>
</comment>
<dbReference type="Pfam" id="PF03968">
    <property type="entry name" value="LptD_N"/>
    <property type="match status" value="1"/>
</dbReference>
<accession>A0ABU2WKI1</accession>
<proteinExistence type="predicted"/>